<dbReference type="InterPro" id="IPR014986">
    <property type="entry name" value="XkdN-like"/>
</dbReference>
<reference evidence="1 2" key="1">
    <citation type="submission" date="2020-06" db="EMBL/GenBank/DDBJ databases">
        <title>Characterization of fructooligosaccharide metabolism and fructooligosaccharide-degrading enzymes in human commensal butyrate producers.</title>
        <authorList>
            <person name="Tanno H."/>
            <person name="Fujii T."/>
            <person name="Hirano K."/>
            <person name="Maeno S."/>
            <person name="Tonozuka T."/>
            <person name="Sakamoto M."/>
            <person name="Ohkuma M."/>
            <person name="Tochio T."/>
            <person name="Endo A."/>
        </authorList>
    </citation>
    <scope>NUCLEOTIDE SEQUENCE [LARGE SCALE GENOMIC DNA]</scope>
    <source>
        <strain evidence="1 2">JCM 31056</strain>
    </source>
</reference>
<dbReference type="Pfam" id="PF08890">
    <property type="entry name" value="Phage_TAC_5"/>
    <property type="match status" value="1"/>
</dbReference>
<dbReference type="Gene3D" id="3.30.2220.30">
    <property type="match status" value="1"/>
</dbReference>
<keyword evidence="2" id="KW-1185">Reference proteome</keyword>
<protein>
    <submittedName>
        <fullName evidence="1">Phage portal protein</fullName>
    </submittedName>
</protein>
<accession>A0ABQ1E3B7</accession>
<evidence type="ECO:0000313" key="1">
    <source>
        <dbReference type="EMBL" id="GFO89471.1"/>
    </source>
</evidence>
<comment type="caution">
    <text evidence="1">The sequence shown here is derived from an EMBL/GenBank/DDBJ whole genome shotgun (WGS) entry which is preliminary data.</text>
</comment>
<dbReference type="InterPro" id="IPR038559">
    <property type="entry name" value="XkdN-like_sf"/>
</dbReference>
<proteinExistence type="predicted"/>
<name>A0ABQ1E3B7_9FIRM</name>
<dbReference type="EMBL" id="BLYJ01000050">
    <property type="protein sequence ID" value="GFO89471.1"/>
    <property type="molecule type" value="Genomic_DNA"/>
</dbReference>
<dbReference type="Proteomes" id="UP000620147">
    <property type="component" value="Unassembled WGS sequence"/>
</dbReference>
<sequence length="141" mass="15988">MGNLTAFLAQNAKQVENVKLVVSDRFTDEDGKPLEWEVRCISSREDETLRRDCQYRVQVPGKRGSFRQEFDNVLYLAKLAAACTVYPNLNDAELQDSYGTKCAEELISAMLTPGEYTNYTEKLFDICGFGDKLDLVEQAKN</sequence>
<organism evidence="1 2">
    <name type="scientific">Butyricicoccus faecihominis</name>
    <dbReference type="NCBI Taxonomy" id="1712515"/>
    <lineage>
        <taxon>Bacteria</taxon>
        <taxon>Bacillati</taxon>
        <taxon>Bacillota</taxon>
        <taxon>Clostridia</taxon>
        <taxon>Eubacteriales</taxon>
        <taxon>Butyricicoccaceae</taxon>
        <taxon>Butyricicoccus</taxon>
    </lineage>
</organism>
<dbReference type="RefSeq" id="WP_188885549.1">
    <property type="nucleotide sequence ID" value="NZ_BLYJ01000050.1"/>
</dbReference>
<gene>
    <name evidence="1" type="ORF">BUFA31_26350</name>
</gene>
<evidence type="ECO:0000313" key="2">
    <source>
        <dbReference type="Proteomes" id="UP000620147"/>
    </source>
</evidence>